<dbReference type="SUPFAM" id="SSF51735">
    <property type="entry name" value="NAD(P)-binding Rossmann-fold domains"/>
    <property type="match status" value="1"/>
</dbReference>
<dbReference type="SUPFAM" id="SSF55347">
    <property type="entry name" value="Glyceraldehyde-3-phosphate dehydrogenase-like, C-terminal domain"/>
    <property type="match status" value="1"/>
</dbReference>
<evidence type="ECO:0000256" key="2">
    <source>
        <dbReference type="ARBA" id="ARBA00022571"/>
    </source>
</evidence>
<dbReference type="PROSITE" id="PS01224">
    <property type="entry name" value="ARGC"/>
    <property type="match status" value="1"/>
</dbReference>
<comment type="catalytic activity">
    <reaction evidence="6">
        <text>N-acetyl-L-glutamate 5-semialdehyde + phosphate + NADP(+) = N-acetyl-L-glutamyl 5-phosphate + NADPH + H(+)</text>
        <dbReference type="Rhea" id="RHEA:21588"/>
        <dbReference type="ChEBI" id="CHEBI:15378"/>
        <dbReference type="ChEBI" id="CHEBI:29123"/>
        <dbReference type="ChEBI" id="CHEBI:43474"/>
        <dbReference type="ChEBI" id="CHEBI:57783"/>
        <dbReference type="ChEBI" id="CHEBI:57936"/>
        <dbReference type="ChEBI" id="CHEBI:58349"/>
        <dbReference type="EC" id="1.2.1.38"/>
    </reaction>
</comment>
<dbReference type="EC" id="1.2.1.38" evidence="6"/>
<accession>A0A840AMQ6</accession>
<dbReference type="GO" id="GO:0003942">
    <property type="term" value="F:N-acetyl-gamma-glutamyl-phosphate reductase activity"/>
    <property type="evidence" value="ECO:0007669"/>
    <property type="project" value="UniProtKB-UniRule"/>
</dbReference>
<keyword evidence="3 6" id="KW-0028">Amino-acid biosynthesis</keyword>
<dbReference type="NCBIfam" id="TIGR01851">
    <property type="entry name" value="argC_other"/>
    <property type="match status" value="1"/>
</dbReference>
<protein>
    <recommendedName>
        <fullName evidence="6">N-acetyl-gamma-glutamyl-phosphate reductase</fullName>
        <shortName evidence="6">AGPR</shortName>
        <ecNumber evidence="6">1.2.1.38</ecNumber>
    </recommendedName>
    <alternativeName>
        <fullName evidence="6">N-acetyl-glutamate semialdehyde dehydrogenase</fullName>
        <shortName evidence="6">NAGSA dehydrogenase</shortName>
    </alternativeName>
</protein>
<keyword evidence="2 6" id="KW-0055">Arginine biosynthesis</keyword>
<comment type="function">
    <text evidence="6">Catalyzes the NADPH-dependent reduction of N-acetyl-5-glutamyl phosphate to yield N-acetyl-L-glutamate 5-semialdehyde.</text>
</comment>
<keyword evidence="1 6" id="KW-0963">Cytoplasm</keyword>
<evidence type="ECO:0000256" key="5">
    <source>
        <dbReference type="ARBA" id="ARBA00023002"/>
    </source>
</evidence>
<keyword evidence="4 6" id="KW-0521">NADP</keyword>
<feature type="active site" evidence="6 7">
    <location>
        <position position="116"/>
    </location>
</feature>
<dbReference type="CDD" id="cd17896">
    <property type="entry name" value="AGPR_2_N"/>
    <property type="match status" value="1"/>
</dbReference>
<dbReference type="PANTHER" id="PTHR32338">
    <property type="entry name" value="N-ACETYL-GAMMA-GLUTAMYL-PHOSPHATE REDUCTASE, CHLOROPLASTIC-RELATED-RELATED"/>
    <property type="match status" value="1"/>
</dbReference>
<dbReference type="Proteomes" id="UP000553963">
    <property type="component" value="Unassembled WGS sequence"/>
</dbReference>
<keyword evidence="5 6" id="KW-0560">Oxidoreductase</keyword>
<reference evidence="9 10" key="1">
    <citation type="submission" date="2020-08" db="EMBL/GenBank/DDBJ databases">
        <title>Genomic Encyclopedia of Type Strains, Phase IV (KMG-IV): sequencing the most valuable type-strain genomes for metagenomic binning, comparative biology and taxonomic classification.</title>
        <authorList>
            <person name="Goeker M."/>
        </authorList>
    </citation>
    <scope>NUCLEOTIDE SEQUENCE [LARGE SCALE GENOMIC DNA]</scope>
    <source>
        <strain evidence="9 10">DSM 25966</strain>
    </source>
</reference>
<evidence type="ECO:0000256" key="3">
    <source>
        <dbReference type="ARBA" id="ARBA00022605"/>
    </source>
</evidence>
<evidence type="ECO:0000256" key="1">
    <source>
        <dbReference type="ARBA" id="ARBA00022490"/>
    </source>
</evidence>
<dbReference type="InterPro" id="IPR058924">
    <property type="entry name" value="AGPR_dimerisation_dom"/>
</dbReference>
<dbReference type="HAMAP" id="MF_01110">
    <property type="entry name" value="ArgC_type2"/>
    <property type="match status" value="1"/>
</dbReference>
<dbReference type="Gene3D" id="3.40.50.720">
    <property type="entry name" value="NAD(P)-binding Rossmann-like Domain"/>
    <property type="match status" value="1"/>
</dbReference>
<evidence type="ECO:0000313" key="10">
    <source>
        <dbReference type="Proteomes" id="UP000553963"/>
    </source>
</evidence>
<comment type="pathway">
    <text evidence="6">Amino-acid biosynthesis; L-arginine biosynthesis; N(2)-acetyl-L-ornithine from L-glutamate: step 3/4.</text>
</comment>
<dbReference type="InterPro" id="IPR000534">
    <property type="entry name" value="Semialdehyde_DH_NAD-bd"/>
</dbReference>
<comment type="similarity">
    <text evidence="6">Belongs to the NAGSA dehydrogenase family. Type 2 subfamily.</text>
</comment>
<dbReference type="CDD" id="cd23935">
    <property type="entry name" value="AGPR_2_C"/>
    <property type="match status" value="1"/>
</dbReference>
<dbReference type="GO" id="GO:0051287">
    <property type="term" value="F:NAD binding"/>
    <property type="evidence" value="ECO:0007669"/>
    <property type="project" value="InterPro"/>
</dbReference>
<feature type="domain" description="Semialdehyde dehydrogenase NAD-binding" evidence="8">
    <location>
        <begin position="4"/>
        <end position="105"/>
    </location>
</feature>
<evidence type="ECO:0000256" key="7">
    <source>
        <dbReference type="PROSITE-ProRule" id="PRU10010"/>
    </source>
</evidence>
<dbReference type="Gene3D" id="3.30.360.10">
    <property type="entry name" value="Dihydrodipicolinate Reductase, domain 2"/>
    <property type="match status" value="1"/>
</dbReference>
<dbReference type="InterPro" id="IPR010136">
    <property type="entry name" value="AGPR_type-2"/>
</dbReference>
<evidence type="ECO:0000256" key="4">
    <source>
        <dbReference type="ARBA" id="ARBA00022857"/>
    </source>
</evidence>
<organism evidence="9 10">
    <name type="scientific">Kaistia hirudinis</name>
    <dbReference type="NCBI Taxonomy" id="1293440"/>
    <lineage>
        <taxon>Bacteria</taxon>
        <taxon>Pseudomonadati</taxon>
        <taxon>Pseudomonadota</taxon>
        <taxon>Alphaproteobacteria</taxon>
        <taxon>Hyphomicrobiales</taxon>
        <taxon>Kaistiaceae</taxon>
        <taxon>Kaistia</taxon>
    </lineage>
</organism>
<dbReference type="UniPathway" id="UPA00068">
    <property type="reaction ID" value="UER00108"/>
</dbReference>
<comment type="subcellular location">
    <subcellularLocation>
        <location evidence="6">Cytoplasm</location>
    </subcellularLocation>
</comment>
<evidence type="ECO:0000259" key="8">
    <source>
        <dbReference type="SMART" id="SM00859"/>
    </source>
</evidence>
<dbReference type="RefSeq" id="WP_183397345.1">
    <property type="nucleotide sequence ID" value="NZ_JACIDS010000001.1"/>
</dbReference>
<name>A0A840AMQ6_9HYPH</name>
<dbReference type="Pfam" id="PF01118">
    <property type="entry name" value="Semialdhyde_dh"/>
    <property type="match status" value="1"/>
</dbReference>
<gene>
    <name evidence="6" type="primary">argC</name>
    <name evidence="9" type="ORF">GGR25_000735</name>
</gene>
<dbReference type="PANTHER" id="PTHR32338:SF10">
    <property type="entry name" value="N-ACETYL-GAMMA-GLUTAMYL-PHOSPHATE REDUCTASE, CHLOROPLASTIC-RELATED"/>
    <property type="match status" value="1"/>
</dbReference>
<dbReference type="InterPro" id="IPR036291">
    <property type="entry name" value="NAD(P)-bd_dom_sf"/>
</dbReference>
<evidence type="ECO:0000256" key="6">
    <source>
        <dbReference type="HAMAP-Rule" id="MF_01110"/>
    </source>
</evidence>
<comment type="caution">
    <text evidence="9">The sequence shown here is derived from an EMBL/GenBank/DDBJ whole genome shotgun (WGS) entry which is preliminary data.</text>
</comment>
<dbReference type="InterPro" id="IPR050085">
    <property type="entry name" value="AGPR"/>
</dbReference>
<evidence type="ECO:0000313" key="9">
    <source>
        <dbReference type="EMBL" id="MBB3929716.1"/>
    </source>
</evidence>
<dbReference type="AlphaFoldDB" id="A0A840AMQ6"/>
<dbReference type="GO" id="GO:0006526">
    <property type="term" value="P:L-arginine biosynthetic process"/>
    <property type="evidence" value="ECO:0007669"/>
    <property type="project" value="UniProtKB-UniRule"/>
</dbReference>
<proteinExistence type="inferred from homology"/>
<sequence length="326" mass="34374">MVSKVFIDGEAGTTGLQIRQRLEGRHDIELLSIAPERRKEAAARAEIINSADAVILCLPDDAAREAVALVANDHVKVIDASTAHRVSPGWAYGFAELAKGQREAIAAANRIGNPGCYATGAIALLRPLVDAGLLPPDEPIVVNGVSGYSGGGKGLIAEFEQQDVPAGTHDAFRPYGLTLQHKHLPEIRAYAGLAEAPLFMPSVGRFAQGMIIEVPLHLHRLPGRPGVVDLEHAYLAHYEGEHFIEVVSPRDAAVLKEARAGAAGYQSLVDPESLNGTNRLRVMVVGNERTGQAIAIAILDNLGKGASGAAVQNLNLALGLDESAGL</sequence>
<dbReference type="GO" id="GO:0005737">
    <property type="term" value="C:cytoplasm"/>
    <property type="evidence" value="ECO:0007669"/>
    <property type="project" value="UniProtKB-SubCell"/>
</dbReference>
<dbReference type="Pfam" id="PF22698">
    <property type="entry name" value="Semialdhyde_dhC_1"/>
    <property type="match status" value="1"/>
</dbReference>
<dbReference type="InterPro" id="IPR023013">
    <property type="entry name" value="AGPR_AS"/>
</dbReference>
<keyword evidence="10" id="KW-1185">Reference proteome</keyword>
<dbReference type="SMART" id="SM00859">
    <property type="entry name" value="Semialdhyde_dh"/>
    <property type="match status" value="1"/>
</dbReference>
<dbReference type="EMBL" id="JACIDS010000001">
    <property type="protein sequence ID" value="MBB3929716.1"/>
    <property type="molecule type" value="Genomic_DNA"/>
</dbReference>